<dbReference type="EMBL" id="JAVLAO010000001">
    <property type="protein sequence ID" value="MDT7038850.1"/>
    <property type="molecule type" value="Genomic_DNA"/>
</dbReference>
<accession>A0A241RT79</accession>
<protein>
    <recommendedName>
        <fullName evidence="5">DUF308 domain-containing protein</fullName>
    </recommendedName>
</protein>
<dbReference type="KEGG" id="lpg:BB562_07405"/>
<comment type="caution">
    <text evidence="3">The sequence shown here is derived from an EMBL/GenBank/DDBJ whole genome shotgun (WGS) entry which is preliminary data.</text>
</comment>
<sequence>MLFLAIMGLIVFLLALFSVIYARQTGGGWKFLTVVTVLSAVVTIYAVIKLPYWPYNQSHAATTSQTASSSTSSSSTSKSKTTSLSSSQVVFNEGSAKREAATTKLNEENILKQLQENYKSIGTVAFTKATKTYTITPTGKKYVKSLKTIKSYPDENQKAITTITSNFKSLSKSLKKNLAAGYTIQLLQPDTTDKTLLSVKDGVIIANNFK</sequence>
<keyword evidence="1" id="KW-1133">Transmembrane helix</keyword>
<evidence type="ECO:0008006" key="5">
    <source>
        <dbReference type="Google" id="ProtNLM"/>
    </source>
</evidence>
<evidence type="ECO:0000313" key="2">
    <source>
        <dbReference type="EMBL" id="MDT6991738.1"/>
    </source>
</evidence>
<dbReference type="Proteomes" id="UP001263852">
    <property type="component" value="Unassembled WGS sequence"/>
</dbReference>
<name>A0A241RT79_LACPE</name>
<dbReference type="EMBL" id="JAVLAQ010000002">
    <property type="protein sequence ID" value="MDT6991738.1"/>
    <property type="molecule type" value="Genomic_DNA"/>
</dbReference>
<dbReference type="RefSeq" id="WP_088771155.1">
    <property type="nucleotide sequence ID" value="NZ_BOUG01000005.1"/>
</dbReference>
<feature type="transmembrane region" description="Helical" evidence="1">
    <location>
        <begin position="32"/>
        <end position="48"/>
    </location>
</feature>
<keyword evidence="1" id="KW-0472">Membrane</keyword>
<evidence type="ECO:0000256" key="1">
    <source>
        <dbReference type="SAM" id="Phobius"/>
    </source>
</evidence>
<evidence type="ECO:0000313" key="4">
    <source>
        <dbReference type="Proteomes" id="UP001263852"/>
    </source>
</evidence>
<proteinExistence type="predicted"/>
<evidence type="ECO:0000313" key="3">
    <source>
        <dbReference type="EMBL" id="MDT7038850.1"/>
    </source>
</evidence>
<organism evidence="3 4">
    <name type="scientific">Lactiplantibacillus pentosus</name>
    <name type="common">Lactobacillus pentosus</name>
    <dbReference type="NCBI Taxonomy" id="1589"/>
    <lineage>
        <taxon>Bacteria</taxon>
        <taxon>Bacillati</taxon>
        <taxon>Bacillota</taxon>
        <taxon>Bacilli</taxon>
        <taxon>Lactobacillales</taxon>
        <taxon>Lactobacillaceae</taxon>
        <taxon>Lactiplantibacillus</taxon>
    </lineage>
</organism>
<reference evidence="3" key="1">
    <citation type="submission" date="2023-08" db="EMBL/GenBank/DDBJ databases">
        <authorList>
            <person name="Page C.A."/>
            <person name="Perez-Diaz I.M."/>
        </authorList>
    </citation>
    <scope>NUCLEOTIDE SEQUENCE</scope>
    <source>
        <strain evidence="3">1.8.9</strain>
        <strain evidence="2">7.8.46</strain>
    </source>
</reference>
<dbReference type="Proteomes" id="UP001267003">
    <property type="component" value="Unassembled WGS sequence"/>
</dbReference>
<keyword evidence="1" id="KW-0812">Transmembrane</keyword>
<dbReference type="AlphaFoldDB" id="A0A241RT79"/>
<gene>
    <name evidence="2" type="ORF">RI536_16870</name>
    <name evidence="3" type="ORF">RI555_07635</name>
</gene>